<dbReference type="InterPro" id="IPR013798">
    <property type="entry name" value="Indole-3-glycerol_P_synth_dom"/>
</dbReference>
<dbReference type="EC" id="4.1.1.48" evidence="3"/>
<feature type="domain" description="Indole-3-glycerol phosphate synthase" evidence="9">
    <location>
        <begin position="6"/>
        <end position="66"/>
    </location>
</feature>
<protein>
    <recommendedName>
        <fullName evidence="3">indole-3-glycerol-phosphate synthase</fullName>
        <ecNumber evidence="3">4.1.1.48</ecNumber>
    </recommendedName>
</protein>
<dbReference type="Gene3D" id="3.20.20.70">
    <property type="entry name" value="Aldolase class I"/>
    <property type="match status" value="1"/>
</dbReference>
<evidence type="ECO:0000259" key="9">
    <source>
        <dbReference type="Pfam" id="PF00218"/>
    </source>
</evidence>
<reference evidence="10" key="1">
    <citation type="submission" date="2020-10" db="EMBL/GenBank/DDBJ databases">
        <authorList>
            <person name="Kusch S."/>
        </authorList>
    </citation>
    <scope>NUCLEOTIDE SEQUENCE</scope>
    <source>
        <strain evidence="10">SwB9</strain>
    </source>
</reference>
<dbReference type="PROSITE" id="PS00614">
    <property type="entry name" value="IGPS"/>
    <property type="match status" value="1"/>
</dbReference>
<dbReference type="EMBL" id="CAJHIA010000014">
    <property type="protein sequence ID" value="CAD6445180.1"/>
    <property type="molecule type" value="Genomic_DNA"/>
</dbReference>
<dbReference type="UniPathway" id="UPA00035">
    <property type="reaction ID" value="UER00043"/>
</dbReference>
<comment type="pathway">
    <text evidence="2">Amino-acid biosynthesis; L-tryptophan biosynthesis; L-tryptophan from chorismate: step 4/5.</text>
</comment>
<evidence type="ECO:0000256" key="4">
    <source>
        <dbReference type="ARBA" id="ARBA00022605"/>
    </source>
</evidence>
<keyword evidence="11" id="KW-1185">Reference proteome</keyword>
<feature type="region of interest" description="Disordered" evidence="8">
    <location>
        <begin position="65"/>
        <end position="90"/>
    </location>
</feature>
<dbReference type="InterPro" id="IPR011060">
    <property type="entry name" value="RibuloseP-bd_barrel"/>
</dbReference>
<keyword evidence="5" id="KW-0822">Tryptophan biosynthesis</keyword>
<name>A0A8H2ZQ94_9HELO</name>
<evidence type="ECO:0000256" key="6">
    <source>
        <dbReference type="ARBA" id="ARBA00023141"/>
    </source>
</evidence>
<dbReference type="AlphaFoldDB" id="A0A8H2ZQ94"/>
<keyword evidence="6" id="KW-0057">Aromatic amino acid biosynthesis</keyword>
<evidence type="ECO:0000256" key="3">
    <source>
        <dbReference type="ARBA" id="ARBA00012362"/>
    </source>
</evidence>
<comment type="caution">
    <text evidence="10">The sequence shown here is derived from an EMBL/GenBank/DDBJ whole genome shotgun (WGS) entry which is preliminary data.</text>
</comment>
<evidence type="ECO:0000313" key="10">
    <source>
        <dbReference type="EMBL" id="CAD6445180.1"/>
    </source>
</evidence>
<dbReference type="OrthoDB" id="3535504at2759"/>
<evidence type="ECO:0000256" key="8">
    <source>
        <dbReference type="SAM" id="MobiDB-lite"/>
    </source>
</evidence>
<dbReference type="Pfam" id="PF00218">
    <property type="entry name" value="IGPS"/>
    <property type="match status" value="1"/>
</dbReference>
<dbReference type="GO" id="GO:0000162">
    <property type="term" value="P:L-tryptophan biosynthetic process"/>
    <property type="evidence" value="ECO:0007669"/>
    <property type="project" value="UniProtKB-UniPathway"/>
</dbReference>
<dbReference type="GO" id="GO:0004425">
    <property type="term" value="F:indole-3-glycerol-phosphate synthase activity"/>
    <property type="evidence" value="ECO:0007669"/>
    <property type="project" value="UniProtKB-EC"/>
</dbReference>
<dbReference type="Proteomes" id="UP000624404">
    <property type="component" value="Unassembled WGS sequence"/>
</dbReference>
<dbReference type="InterPro" id="IPR001468">
    <property type="entry name" value="Indole-3-GlycerolPSynthase_CS"/>
</dbReference>
<evidence type="ECO:0000256" key="7">
    <source>
        <dbReference type="ARBA" id="ARBA00023239"/>
    </source>
</evidence>
<evidence type="ECO:0000256" key="1">
    <source>
        <dbReference type="ARBA" id="ARBA00001633"/>
    </source>
</evidence>
<dbReference type="InterPro" id="IPR013785">
    <property type="entry name" value="Aldolase_TIM"/>
</dbReference>
<evidence type="ECO:0000256" key="2">
    <source>
        <dbReference type="ARBA" id="ARBA00004696"/>
    </source>
</evidence>
<proteinExistence type="predicted"/>
<sequence length="218" mass="23828">MYYELDIAPPLVPFVQRLRESPFPLSLMAEIKRASPSKGVISLSACAPAQARTYALAVTISQFTRPHGNHPEDQNPDSETIQDKSGQDRSYSPGRLRVLFAILIVECILTPVNILSGMMALEGEHAFIANVKCYQNRTLASRMLYSHVLPLLLVCSDILKSSSSVVPTILDCGIGLSIGMQSLPRDYLYGLRDWAIEVVGSLYGGVLSTSRYATGIPP</sequence>
<keyword evidence="7" id="KW-0456">Lyase</keyword>
<organism evidence="10 11">
    <name type="scientific">Sclerotinia trifoliorum</name>
    <dbReference type="NCBI Taxonomy" id="28548"/>
    <lineage>
        <taxon>Eukaryota</taxon>
        <taxon>Fungi</taxon>
        <taxon>Dikarya</taxon>
        <taxon>Ascomycota</taxon>
        <taxon>Pezizomycotina</taxon>
        <taxon>Leotiomycetes</taxon>
        <taxon>Helotiales</taxon>
        <taxon>Sclerotiniaceae</taxon>
        <taxon>Sclerotinia</taxon>
    </lineage>
</organism>
<comment type="catalytic activity">
    <reaction evidence="1">
        <text>1-(2-carboxyphenylamino)-1-deoxy-D-ribulose 5-phosphate + H(+) = (1S,2R)-1-C-(indol-3-yl)glycerol 3-phosphate + CO2 + H2O</text>
        <dbReference type="Rhea" id="RHEA:23476"/>
        <dbReference type="ChEBI" id="CHEBI:15377"/>
        <dbReference type="ChEBI" id="CHEBI:15378"/>
        <dbReference type="ChEBI" id="CHEBI:16526"/>
        <dbReference type="ChEBI" id="CHEBI:58613"/>
        <dbReference type="ChEBI" id="CHEBI:58866"/>
        <dbReference type="EC" id="4.1.1.48"/>
    </reaction>
</comment>
<gene>
    <name evidence="10" type="ORF">SCLTRI_LOCUS4972</name>
</gene>
<keyword evidence="4" id="KW-0028">Amino-acid biosynthesis</keyword>
<dbReference type="SUPFAM" id="SSF51366">
    <property type="entry name" value="Ribulose-phoshate binding barrel"/>
    <property type="match status" value="1"/>
</dbReference>
<evidence type="ECO:0000256" key="5">
    <source>
        <dbReference type="ARBA" id="ARBA00022822"/>
    </source>
</evidence>
<accession>A0A8H2ZQ94</accession>
<evidence type="ECO:0000313" key="11">
    <source>
        <dbReference type="Proteomes" id="UP000624404"/>
    </source>
</evidence>